<dbReference type="InterPro" id="IPR013661">
    <property type="entry name" value="Peptidase_M9_N_dom"/>
</dbReference>
<comment type="cofactor">
    <cofactor evidence="2">
        <name>Zn(2+)</name>
        <dbReference type="ChEBI" id="CHEBI:29105"/>
    </cofactor>
</comment>
<keyword evidence="6" id="KW-0645">Protease</keyword>
<dbReference type="Pfam" id="PF08453">
    <property type="entry name" value="Peptidase_M9_N"/>
    <property type="match status" value="1"/>
</dbReference>
<evidence type="ECO:0000256" key="9">
    <source>
        <dbReference type="ARBA" id="ARBA00022801"/>
    </source>
</evidence>
<evidence type="ECO:0000256" key="1">
    <source>
        <dbReference type="ARBA" id="ARBA00000424"/>
    </source>
</evidence>
<evidence type="ECO:0000256" key="11">
    <source>
        <dbReference type="ARBA" id="ARBA00023049"/>
    </source>
</evidence>
<dbReference type="RefSeq" id="WP_261696735.1">
    <property type="nucleotide sequence ID" value="NZ_CP104694.1"/>
</dbReference>
<dbReference type="Gene3D" id="3.40.30.160">
    <property type="entry name" value="Collagenase ColT, N-terminal domain"/>
    <property type="match status" value="1"/>
</dbReference>
<evidence type="ECO:0000256" key="12">
    <source>
        <dbReference type="ARBA" id="ARBA00023145"/>
    </source>
</evidence>
<feature type="chain" id="PRO_5047233818" description="microbial collagenase" evidence="13">
    <location>
        <begin position="33"/>
        <end position="786"/>
    </location>
</feature>
<gene>
    <name evidence="16" type="ORF">N4264_09175</name>
</gene>
<dbReference type="PANTHER" id="PTHR13062:SF9">
    <property type="entry name" value="MICROBIAL COLLAGENASE"/>
    <property type="match status" value="1"/>
</dbReference>
<keyword evidence="12" id="KW-0865">Zymogen</keyword>
<evidence type="ECO:0000256" key="4">
    <source>
        <dbReference type="ARBA" id="ARBA00012653"/>
    </source>
</evidence>
<dbReference type="EC" id="3.4.24.3" evidence="4"/>
<keyword evidence="10" id="KW-0862">Zinc</keyword>
<sequence>MHNPNPPVRRGARALLLIAACAAVFATSDAVAATAPMPSPAAIAAQRTADNHLSTRRVSPRDLPPIGEVSRTAFDYNLSPHADSRPAPPAVRQACDFTALANATDAAFVSAVRASPIDCVNGDLFAPPADQALAIFGEAKMIAVANAMQGDAATYPGDNTHQMRQLVMFLRAGYYVQWQHRDEPGWAYTGALKSAAGNAIAAFGANSHFLDVNEGHGVILGEVITLIHSSHTFGQNVGLMRRLLDAYGPSFSGWAMRNSITSAHNVLYNGRDDAEFQAAVRADPQIIVSLANLIINQRNDLGDPAAGYPETADAPRQYILIDSVRELTRFTDAAYGATRDVGRAQVKRIIDQFPLVGRGGVLKVVAASVVDPWNYDEGNCSYYGVCGFHDELDQNLLAAPVDCGTSIRIRAQGLTPSQLTSACQTMQAEENFFHTKLQTNRQPVANDNNAVLEVVVFNTADDYRTYSYVMFGNATNNGGIYLEGDPAAPGNVPRFFCYEVYRAWGIWNLTHEYVHYLDGRFNMHGNFCNNYPTGDRCGVPTAPRESAVWYMEGIAEYIAFSFANEPSFRAPWAALNEDADLARVLRMDYDSSNLYGWGYLATRYLFEHQREKFDAVVSLFRAGSYVPGYGNWQDAIGTSLNGEFANWVDCYLESNGDMNGQCVPDRLFQGTFDPPPPAPECTSSDPHTIEGNCRRSNIASSTSTYFWVWVPGGSQVLTVLTSEGTGNADIYVGYNRWTSPTDFDARSIGPDNTENLTIYAPAMGWWHIHVKAQTAFTGLSVFAKVE</sequence>
<keyword evidence="5" id="KW-0964">Secreted</keyword>
<comment type="catalytic activity">
    <reaction evidence="1">
        <text>Digestion of native collagen in the triple helical region at Xaa-|-Gly bonds. With synthetic peptides, a preference is shown for Gly at P3 and P1', Pro and Ala at P2 and P2', and hydroxyproline, Ala or Arg at P3'.</text>
        <dbReference type="EC" id="3.4.24.3"/>
    </reaction>
</comment>
<evidence type="ECO:0000256" key="10">
    <source>
        <dbReference type="ARBA" id="ARBA00022833"/>
    </source>
</evidence>
<name>A0ABY6BJ45_9GAMM</name>
<protein>
    <recommendedName>
        <fullName evidence="4">microbial collagenase</fullName>
        <ecNumber evidence="4">3.4.24.3</ecNumber>
    </recommendedName>
</protein>
<evidence type="ECO:0000256" key="3">
    <source>
        <dbReference type="ARBA" id="ARBA00004613"/>
    </source>
</evidence>
<keyword evidence="11" id="KW-0482">Metalloprotease</keyword>
<dbReference type="Pfam" id="PF04151">
    <property type="entry name" value="PPC"/>
    <property type="match status" value="1"/>
</dbReference>
<keyword evidence="7" id="KW-0479">Metal-binding</keyword>
<dbReference type="Pfam" id="PF01752">
    <property type="entry name" value="Peptidase_M9"/>
    <property type="match status" value="1"/>
</dbReference>
<feature type="domain" description="Peptidase C-terminal archaeal/bacterial" evidence="14">
    <location>
        <begin position="703"/>
        <end position="771"/>
    </location>
</feature>
<accession>A0ABY6BJ45</accession>
<dbReference type="Proteomes" id="UP001064632">
    <property type="component" value="Chromosome"/>
</dbReference>
<keyword evidence="17" id="KW-1185">Reference proteome</keyword>
<evidence type="ECO:0000256" key="13">
    <source>
        <dbReference type="SAM" id="SignalP"/>
    </source>
</evidence>
<feature type="signal peptide" evidence="13">
    <location>
        <begin position="1"/>
        <end position="32"/>
    </location>
</feature>
<evidence type="ECO:0000259" key="14">
    <source>
        <dbReference type="Pfam" id="PF04151"/>
    </source>
</evidence>
<reference evidence="16" key="1">
    <citation type="submission" date="2022-09" db="EMBL/GenBank/DDBJ databases">
        <title>Tahibacter sp. nov., isolated from a fresh water.</title>
        <authorList>
            <person name="Baek J.H."/>
            <person name="Lee J.K."/>
            <person name="Kim J.M."/>
            <person name="Jeon C.O."/>
        </authorList>
    </citation>
    <scope>NUCLEOTIDE SEQUENCE</scope>
    <source>
        <strain evidence="16">W38</strain>
    </source>
</reference>
<evidence type="ECO:0000313" key="16">
    <source>
        <dbReference type="EMBL" id="UXI69782.1"/>
    </source>
</evidence>
<evidence type="ECO:0000259" key="15">
    <source>
        <dbReference type="Pfam" id="PF08453"/>
    </source>
</evidence>
<keyword evidence="9" id="KW-0378">Hydrolase</keyword>
<evidence type="ECO:0000256" key="8">
    <source>
        <dbReference type="ARBA" id="ARBA00022729"/>
    </source>
</evidence>
<feature type="domain" description="Peptidase M9 collagenase N-terminal" evidence="15">
    <location>
        <begin position="95"/>
        <end position="277"/>
    </location>
</feature>
<evidence type="ECO:0000256" key="6">
    <source>
        <dbReference type="ARBA" id="ARBA00022670"/>
    </source>
</evidence>
<comment type="subcellular location">
    <subcellularLocation>
        <location evidence="3">Secreted</location>
    </subcellularLocation>
</comment>
<evidence type="ECO:0000256" key="7">
    <source>
        <dbReference type="ARBA" id="ARBA00022723"/>
    </source>
</evidence>
<dbReference type="PANTHER" id="PTHR13062">
    <property type="entry name" value="COLLAGENASE"/>
    <property type="match status" value="1"/>
</dbReference>
<dbReference type="EMBL" id="CP104694">
    <property type="protein sequence ID" value="UXI69782.1"/>
    <property type="molecule type" value="Genomic_DNA"/>
</dbReference>
<dbReference type="Gene3D" id="1.10.390.20">
    <property type="match status" value="1"/>
</dbReference>
<dbReference type="InterPro" id="IPR007280">
    <property type="entry name" value="Peptidase_C_arc/bac"/>
</dbReference>
<dbReference type="InterPro" id="IPR002169">
    <property type="entry name" value="Peptidase_M9A/M9B"/>
</dbReference>
<proteinExistence type="predicted"/>
<evidence type="ECO:0000256" key="5">
    <source>
        <dbReference type="ARBA" id="ARBA00022525"/>
    </source>
</evidence>
<evidence type="ECO:0000256" key="2">
    <source>
        <dbReference type="ARBA" id="ARBA00001947"/>
    </source>
</evidence>
<dbReference type="PRINTS" id="PR00931">
    <property type="entry name" value="MICOLLPTASE"/>
</dbReference>
<keyword evidence="8 13" id="KW-0732">Signal</keyword>
<dbReference type="Gene3D" id="2.60.120.380">
    <property type="match status" value="1"/>
</dbReference>
<organism evidence="16 17">
    <name type="scientific">Tahibacter amnicola</name>
    <dbReference type="NCBI Taxonomy" id="2976241"/>
    <lineage>
        <taxon>Bacteria</taxon>
        <taxon>Pseudomonadati</taxon>
        <taxon>Pseudomonadota</taxon>
        <taxon>Gammaproteobacteria</taxon>
        <taxon>Lysobacterales</taxon>
        <taxon>Rhodanobacteraceae</taxon>
        <taxon>Tahibacter</taxon>
    </lineage>
</organism>
<evidence type="ECO:0000313" key="17">
    <source>
        <dbReference type="Proteomes" id="UP001064632"/>
    </source>
</evidence>